<accession>D1CHC3</accession>
<dbReference type="OrthoDB" id="5140996at2"/>
<dbReference type="Proteomes" id="UP000000323">
    <property type="component" value="Chromosome 2"/>
</dbReference>
<feature type="transmembrane region" description="Helical" evidence="1">
    <location>
        <begin position="83"/>
        <end position="103"/>
    </location>
</feature>
<name>D1CHC3_THET1</name>
<evidence type="ECO:0000256" key="1">
    <source>
        <dbReference type="SAM" id="Phobius"/>
    </source>
</evidence>
<dbReference type="KEGG" id="ttr:Tter_2245"/>
<keyword evidence="1" id="KW-0472">Membrane</keyword>
<dbReference type="STRING" id="525904.Tter_2245"/>
<reference evidence="3" key="1">
    <citation type="journal article" date="2010" name="Stand. Genomic Sci.">
        <title>Complete genome sequence of 'Thermobaculum terrenum' type strain (YNP1).</title>
        <authorList>
            <person name="Kiss H."/>
            <person name="Cleland D."/>
            <person name="Lapidus A."/>
            <person name="Lucas S."/>
            <person name="Glavina Del Rio T."/>
            <person name="Nolan M."/>
            <person name="Tice H."/>
            <person name="Han C."/>
            <person name="Goodwin L."/>
            <person name="Pitluck S."/>
            <person name="Liolios K."/>
            <person name="Ivanova N."/>
            <person name="Mavromatis K."/>
            <person name="Ovchinnikova G."/>
            <person name="Pati A."/>
            <person name="Chen A."/>
            <person name="Palaniappan K."/>
            <person name="Land M."/>
            <person name="Hauser L."/>
            <person name="Chang Y."/>
            <person name="Jeffries C."/>
            <person name="Lu M."/>
            <person name="Brettin T."/>
            <person name="Detter J."/>
            <person name="Goker M."/>
            <person name="Tindall B."/>
            <person name="Beck B."/>
            <person name="McDermott T."/>
            <person name="Woyke T."/>
            <person name="Bristow J."/>
            <person name="Eisen J."/>
            <person name="Markowitz V."/>
            <person name="Hugenholtz P."/>
            <person name="Kyrpides N."/>
            <person name="Klenk H."/>
            <person name="Cheng J."/>
        </authorList>
    </citation>
    <scope>NUCLEOTIDE SEQUENCE [LARGE SCALE GENOMIC DNA]</scope>
    <source>
        <strain evidence="3">ATCC BAA-798 / YNP1</strain>
    </source>
</reference>
<organism evidence="2 3">
    <name type="scientific">Thermobaculum terrenum (strain ATCC BAA-798 / CCMEE 7001 / YNP1)</name>
    <dbReference type="NCBI Taxonomy" id="525904"/>
    <lineage>
        <taxon>Bacteria</taxon>
        <taxon>Bacillati</taxon>
        <taxon>Chloroflexota</taxon>
        <taxon>Chloroflexia</taxon>
        <taxon>Candidatus Thermobaculales</taxon>
        <taxon>Candidatus Thermobaculaceae</taxon>
        <taxon>Thermobaculum</taxon>
    </lineage>
</organism>
<feature type="transmembrane region" description="Helical" evidence="1">
    <location>
        <begin position="272"/>
        <end position="297"/>
    </location>
</feature>
<feature type="transmembrane region" description="Helical" evidence="1">
    <location>
        <begin position="184"/>
        <end position="203"/>
    </location>
</feature>
<dbReference type="AlphaFoldDB" id="D1CHC3"/>
<proteinExistence type="predicted"/>
<protein>
    <submittedName>
        <fullName evidence="2">Uncharacterized protein</fullName>
    </submittedName>
</protein>
<evidence type="ECO:0000313" key="2">
    <source>
        <dbReference type="EMBL" id="ACZ43144.1"/>
    </source>
</evidence>
<keyword evidence="3" id="KW-1185">Reference proteome</keyword>
<keyword evidence="1" id="KW-1133">Transmembrane helix</keyword>
<keyword evidence="1" id="KW-0812">Transmembrane</keyword>
<feature type="transmembrane region" description="Helical" evidence="1">
    <location>
        <begin position="52"/>
        <end position="71"/>
    </location>
</feature>
<dbReference type="RefSeq" id="WP_012876175.1">
    <property type="nucleotide sequence ID" value="NC_013526.1"/>
</dbReference>
<gene>
    <name evidence="2" type="ordered locus">Tter_2245</name>
</gene>
<feature type="transmembrane region" description="Helical" evidence="1">
    <location>
        <begin position="238"/>
        <end position="260"/>
    </location>
</feature>
<dbReference type="HOGENOM" id="CLU_951956_0_0_0"/>
<feature type="transmembrane region" description="Helical" evidence="1">
    <location>
        <begin position="115"/>
        <end position="134"/>
    </location>
</feature>
<sequence length="305" mass="32666">MGYGKDIVDARRWSLLTLLVVGAFLAFFELSKQVTAVEKLCPFGEDPFDATSSFGLQLGMLCASIALVRAFRAGGSDRLALRACVVALLSVGTSSIADLLGLLRYPGAWARDIRGWTLAACVLVLATLALGLWWQLTRQYIRFSYMMGGMGFPAGPLAWGLATLGLLGMLAYPPRWNANLAGELLSVVLGMGFLFGLVALLAFSRPLPVSGAPIDLLDDLSALLPPLRCWERHLRRGVWPLVVLLGLIGGGMLVVVEAMGEGFIAAADLPEVAALYVGCELMGAAMGFLLLGDYLYLVDRARQPT</sequence>
<feature type="transmembrane region" description="Helical" evidence="1">
    <location>
        <begin position="154"/>
        <end position="172"/>
    </location>
</feature>
<evidence type="ECO:0000313" key="3">
    <source>
        <dbReference type="Proteomes" id="UP000000323"/>
    </source>
</evidence>
<dbReference type="EMBL" id="CP001826">
    <property type="protein sequence ID" value="ACZ43144.1"/>
    <property type="molecule type" value="Genomic_DNA"/>
</dbReference>